<dbReference type="Proteomes" id="UP000186513">
    <property type="component" value="Unassembled WGS sequence"/>
</dbReference>
<organism evidence="3 4">
    <name type="scientific">Chitinimonas taiwanensis DSM 18899</name>
    <dbReference type="NCBI Taxonomy" id="1121279"/>
    <lineage>
        <taxon>Bacteria</taxon>
        <taxon>Pseudomonadati</taxon>
        <taxon>Pseudomonadota</taxon>
        <taxon>Betaproteobacteria</taxon>
        <taxon>Neisseriales</taxon>
        <taxon>Chitinibacteraceae</taxon>
        <taxon>Chitinimonas</taxon>
    </lineage>
</organism>
<dbReference type="AlphaFoldDB" id="A0A1K2HDX3"/>
<evidence type="ECO:0000259" key="2">
    <source>
        <dbReference type="Pfam" id="PF13539"/>
    </source>
</evidence>
<keyword evidence="1" id="KW-0472">Membrane</keyword>
<dbReference type="Gene3D" id="3.30.1380.10">
    <property type="match status" value="1"/>
</dbReference>
<dbReference type="InterPro" id="IPR009045">
    <property type="entry name" value="Zn_M74/Hedgehog-like"/>
</dbReference>
<evidence type="ECO:0000313" key="3">
    <source>
        <dbReference type="EMBL" id="SFZ74967.1"/>
    </source>
</evidence>
<dbReference type="RefSeq" id="WP_072427941.1">
    <property type="nucleotide sequence ID" value="NZ_FPKR01000005.1"/>
</dbReference>
<keyword evidence="4" id="KW-1185">Reference proteome</keyword>
<feature type="transmembrane region" description="Helical" evidence="1">
    <location>
        <begin position="83"/>
        <end position="102"/>
    </location>
</feature>
<dbReference type="GO" id="GO:0008233">
    <property type="term" value="F:peptidase activity"/>
    <property type="evidence" value="ECO:0007669"/>
    <property type="project" value="InterPro"/>
</dbReference>
<dbReference type="InterPro" id="IPR039561">
    <property type="entry name" value="Peptidase_M15C"/>
</dbReference>
<protein>
    <submittedName>
        <fullName evidence="3">Peptidoglycan L-alanyl-D-glutamate endopeptidase CwlK</fullName>
    </submittedName>
</protein>
<proteinExistence type="predicted"/>
<feature type="transmembrane region" description="Helical" evidence="1">
    <location>
        <begin position="6"/>
        <end position="26"/>
    </location>
</feature>
<evidence type="ECO:0000256" key="1">
    <source>
        <dbReference type="SAM" id="Phobius"/>
    </source>
</evidence>
<name>A0A1K2HDX3_9NEIS</name>
<dbReference type="Pfam" id="PF13539">
    <property type="entry name" value="Peptidase_M15_4"/>
    <property type="match status" value="1"/>
</dbReference>
<accession>A0A1K2HDX3</accession>
<dbReference type="SUPFAM" id="SSF55166">
    <property type="entry name" value="Hedgehog/DD-peptidase"/>
    <property type="match status" value="1"/>
</dbReference>
<dbReference type="OrthoDB" id="8479979at2"/>
<dbReference type="STRING" id="1121279.SAMN02745887_01406"/>
<feature type="domain" description="Peptidase M15C" evidence="2">
    <location>
        <begin position="212"/>
        <end position="277"/>
    </location>
</feature>
<keyword evidence="1" id="KW-1133">Transmembrane helix</keyword>
<dbReference type="EMBL" id="FPKR01000005">
    <property type="protein sequence ID" value="SFZ74967.1"/>
    <property type="molecule type" value="Genomic_DNA"/>
</dbReference>
<sequence>MYENYLIICLVILILLSVLAAGLLVLSPELRGRFGAGVQQLLRGMQQGGAGFLRRIGLLQTAVGQGGRGWWAMQREAMGRNRWLLLATLCVLMTPLLLVFALRGEIDAGGGFDDLPAEQNAVIAQLLQGEQLVPPPPLPPEAFLTQEVELIRPMLMSASRDWMQLDEDFRQRLLIVFRLMEERHGYKMALLEGYRSPSRQNTLAGMGSHVSNARAFQSYHQYGLAADCAFLRNGKVVISERDPWAMRGYQLYGEVAESMGLVWGGRWKMMDFGHIELRRRGVLGSQPSAATAAGTSSE</sequence>
<keyword evidence="1" id="KW-0812">Transmembrane</keyword>
<evidence type="ECO:0000313" key="4">
    <source>
        <dbReference type="Proteomes" id="UP000186513"/>
    </source>
</evidence>
<gene>
    <name evidence="3" type="ORF">SAMN02745887_01406</name>
</gene>
<reference evidence="3 4" key="1">
    <citation type="submission" date="2016-11" db="EMBL/GenBank/DDBJ databases">
        <authorList>
            <person name="Jaros S."/>
            <person name="Januszkiewicz K."/>
            <person name="Wedrychowicz H."/>
        </authorList>
    </citation>
    <scope>NUCLEOTIDE SEQUENCE [LARGE SCALE GENOMIC DNA]</scope>
    <source>
        <strain evidence="3 4">DSM 18899</strain>
    </source>
</reference>
<dbReference type="CDD" id="cd14845">
    <property type="entry name" value="L-Ala-D-Glu_peptidase_like"/>
    <property type="match status" value="1"/>
</dbReference>